<dbReference type="FunFam" id="3.40.630.30:FF:000064">
    <property type="entry name" value="GNAT family acetyltransferase"/>
    <property type="match status" value="1"/>
</dbReference>
<comment type="caution">
    <text evidence="6">The sequence shown here is derived from an EMBL/GenBank/DDBJ whole genome shotgun (WGS) entry which is preliminary data.</text>
</comment>
<sequence length="183" mass="20257">MAGEAVLRHARREDAKQILGLIQELADYEKESDAVEATVDTLQATIAFAPADAVYDPSTVPNTEPISPSRPSRCLLLVNPDGTAVGMALYFYNYSTWRSVPGIYLEDLYVKASERGKGHGKRLLVALAKEVRAMGGARLEWSVLKWNEPSIKFYKSIGAKAQDEWLGMRVDREGLVKLSTLLD</sequence>
<dbReference type="InterPro" id="IPR000182">
    <property type="entry name" value="GNAT_dom"/>
</dbReference>
<dbReference type="EMBL" id="JAPDFR010000006">
    <property type="protein sequence ID" value="KAK0385609.1"/>
    <property type="molecule type" value="Genomic_DNA"/>
</dbReference>
<feature type="coiled-coil region" evidence="4">
    <location>
        <begin position="18"/>
        <end position="45"/>
    </location>
</feature>
<evidence type="ECO:0000256" key="1">
    <source>
        <dbReference type="ARBA" id="ARBA00008694"/>
    </source>
</evidence>
<name>A0AA39L6G4_SARSR</name>
<evidence type="ECO:0000256" key="3">
    <source>
        <dbReference type="ARBA" id="ARBA00023315"/>
    </source>
</evidence>
<evidence type="ECO:0000313" key="6">
    <source>
        <dbReference type="EMBL" id="KAK0385609.1"/>
    </source>
</evidence>
<dbReference type="PANTHER" id="PTHR10545:SF29">
    <property type="entry name" value="GH14572P-RELATED"/>
    <property type="match status" value="1"/>
</dbReference>
<dbReference type="SUPFAM" id="SSF55729">
    <property type="entry name" value="Acyl-CoA N-acyltransferases (Nat)"/>
    <property type="match status" value="1"/>
</dbReference>
<evidence type="ECO:0000259" key="5">
    <source>
        <dbReference type="PROSITE" id="PS51186"/>
    </source>
</evidence>
<dbReference type="PROSITE" id="PS51186">
    <property type="entry name" value="GNAT"/>
    <property type="match status" value="1"/>
</dbReference>
<accession>A0AA39L6G4</accession>
<dbReference type="Proteomes" id="UP001175261">
    <property type="component" value="Unassembled WGS sequence"/>
</dbReference>
<dbReference type="Pfam" id="PF00583">
    <property type="entry name" value="Acetyltransf_1"/>
    <property type="match status" value="1"/>
</dbReference>
<keyword evidence="3" id="KW-0012">Acyltransferase</keyword>
<evidence type="ECO:0000256" key="2">
    <source>
        <dbReference type="ARBA" id="ARBA00022679"/>
    </source>
</evidence>
<evidence type="ECO:0000313" key="7">
    <source>
        <dbReference type="Proteomes" id="UP001175261"/>
    </source>
</evidence>
<keyword evidence="4" id="KW-0175">Coiled coil</keyword>
<comment type="similarity">
    <text evidence="1">Belongs to the acetyltransferase family.</text>
</comment>
<dbReference type="CDD" id="cd04301">
    <property type="entry name" value="NAT_SF"/>
    <property type="match status" value="1"/>
</dbReference>
<dbReference type="GO" id="GO:0008080">
    <property type="term" value="F:N-acetyltransferase activity"/>
    <property type="evidence" value="ECO:0007669"/>
    <property type="project" value="TreeGrafter"/>
</dbReference>
<keyword evidence="2" id="KW-0808">Transferase</keyword>
<feature type="domain" description="N-acetyltransferase" evidence="5">
    <location>
        <begin position="5"/>
        <end position="183"/>
    </location>
</feature>
<gene>
    <name evidence="6" type="ORF">NLU13_6786</name>
</gene>
<reference evidence="6" key="1">
    <citation type="submission" date="2022-10" db="EMBL/GenBank/DDBJ databases">
        <title>Determination and structural analysis of whole genome sequence of Sarocladium strictum F4-1.</title>
        <authorList>
            <person name="Hu L."/>
            <person name="Jiang Y."/>
        </authorList>
    </citation>
    <scope>NUCLEOTIDE SEQUENCE</scope>
    <source>
        <strain evidence="6">F4-1</strain>
    </source>
</reference>
<dbReference type="InterPro" id="IPR051016">
    <property type="entry name" value="Diverse_Substrate_AcTransf"/>
</dbReference>
<dbReference type="InterPro" id="IPR016181">
    <property type="entry name" value="Acyl_CoA_acyltransferase"/>
</dbReference>
<evidence type="ECO:0000256" key="4">
    <source>
        <dbReference type="SAM" id="Coils"/>
    </source>
</evidence>
<protein>
    <recommendedName>
        <fullName evidence="5">N-acetyltransferase domain-containing protein</fullName>
    </recommendedName>
</protein>
<dbReference type="AlphaFoldDB" id="A0AA39L6G4"/>
<proteinExistence type="inferred from homology"/>
<organism evidence="6 7">
    <name type="scientific">Sarocladium strictum</name>
    <name type="common">Black bundle disease fungus</name>
    <name type="synonym">Acremonium strictum</name>
    <dbReference type="NCBI Taxonomy" id="5046"/>
    <lineage>
        <taxon>Eukaryota</taxon>
        <taxon>Fungi</taxon>
        <taxon>Dikarya</taxon>
        <taxon>Ascomycota</taxon>
        <taxon>Pezizomycotina</taxon>
        <taxon>Sordariomycetes</taxon>
        <taxon>Hypocreomycetidae</taxon>
        <taxon>Hypocreales</taxon>
        <taxon>Sarocladiaceae</taxon>
        <taxon>Sarocladium</taxon>
    </lineage>
</organism>
<dbReference type="Gene3D" id="3.40.630.30">
    <property type="match status" value="1"/>
</dbReference>
<keyword evidence="7" id="KW-1185">Reference proteome</keyword>
<dbReference type="PANTHER" id="PTHR10545">
    <property type="entry name" value="DIAMINE N-ACETYLTRANSFERASE"/>
    <property type="match status" value="1"/>
</dbReference>